<name>A0A0M0K6L9_9EUKA</name>
<reference evidence="2" key="1">
    <citation type="journal article" date="2015" name="PLoS Genet.">
        <title>Genome Sequence and Transcriptome Analyses of Chrysochromulina tobin: Metabolic Tools for Enhanced Algal Fitness in the Prominent Order Prymnesiales (Haptophyceae).</title>
        <authorList>
            <person name="Hovde B.T."/>
            <person name="Deodato C.R."/>
            <person name="Hunsperger H.M."/>
            <person name="Ryken S.A."/>
            <person name="Yost W."/>
            <person name="Jha R.K."/>
            <person name="Patterson J."/>
            <person name="Monnat R.J. Jr."/>
            <person name="Barlow S.B."/>
            <person name="Starkenburg S.R."/>
            <person name="Cattolico R.A."/>
        </authorList>
    </citation>
    <scope>NUCLEOTIDE SEQUENCE</scope>
    <source>
        <strain evidence="2">CCMP291</strain>
    </source>
</reference>
<evidence type="ECO:0000313" key="2">
    <source>
        <dbReference type="Proteomes" id="UP000037460"/>
    </source>
</evidence>
<dbReference type="EMBL" id="JWZX01001344">
    <property type="protein sequence ID" value="KOO34033.1"/>
    <property type="molecule type" value="Genomic_DNA"/>
</dbReference>
<comment type="caution">
    <text evidence="1">The sequence shown here is derived from an EMBL/GenBank/DDBJ whole genome shotgun (WGS) entry which is preliminary data.</text>
</comment>
<accession>A0A0M0K6L9</accession>
<dbReference type="Proteomes" id="UP000037460">
    <property type="component" value="Unassembled WGS sequence"/>
</dbReference>
<keyword evidence="2" id="KW-1185">Reference proteome</keyword>
<dbReference type="OrthoDB" id="411251at2759"/>
<sequence>MDADGPEGTWLKRLEQLLSEGAAPRVRAMIVEGSRLDPTVLMRLQSVHNYTVLRLDEHDERRSITRQGWDAYSPSGTFARLDRFRDEHVSPDRARCKYSPPRVHGMVPVGDNVSRFELEDEWFGVRAMRHVFRVKPGMTAQGWTTILQPVIRCSYPGQYVLTLDTEDQLLPAMKPMAAGASGSPERWHAAHDA</sequence>
<gene>
    <name evidence="1" type="ORF">Ctob_014410</name>
</gene>
<organism evidence="1 2">
    <name type="scientific">Chrysochromulina tobinii</name>
    <dbReference type="NCBI Taxonomy" id="1460289"/>
    <lineage>
        <taxon>Eukaryota</taxon>
        <taxon>Haptista</taxon>
        <taxon>Haptophyta</taxon>
        <taxon>Prymnesiophyceae</taxon>
        <taxon>Prymnesiales</taxon>
        <taxon>Chrysochromulinaceae</taxon>
        <taxon>Chrysochromulina</taxon>
    </lineage>
</organism>
<protein>
    <submittedName>
        <fullName evidence="1">Uncharacterized protein</fullName>
    </submittedName>
</protein>
<evidence type="ECO:0000313" key="1">
    <source>
        <dbReference type="EMBL" id="KOO34033.1"/>
    </source>
</evidence>
<proteinExistence type="predicted"/>
<dbReference type="AlphaFoldDB" id="A0A0M0K6L9"/>